<feature type="compositionally biased region" description="Polar residues" evidence="1">
    <location>
        <begin position="60"/>
        <end position="69"/>
    </location>
</feature>
<evidence type="ECO:0000256" key="1">
    <source>
        <dbReference type="SAM" id="MobiDB-lite"/>
    </source>
</evidence>
<sequence length="178" mass="18092">MGIPSTVRPFAAVVVLLAGGLLSGCAAGSGDSAAPVAQTPVAQTPAAQTPAAPSAAQTQEPSDPMQQDLSAASVCGTVSALSTVLLNASAGQQVGAVSESDRLALVRSARFGYEHLQSSDPRMTRAIDSVQRYLDAHPAPTEGLAMEDGPEWELQQKLLTTACRESGSNVVATAQYGG</sequence>
<reference evidence="3 4" key="1">
    <citation type="submission" date="2022-08" db="EMBL/GenBank/DDBJ databases">
        <title>Taxonomy of Curtobacterium flaccumfaciens.</title>
        <authorList>
            <person name="Osdaghi E."/>
            <person name="Taghavi S.M."/>
            <person name="Hamidizade M."/>
            <person name="Abachi H."/>
            <person name="Fazliarab A."/>
            <person name="Baeyen S."/>
            <person name="Portier P."/>
            <person name="Van Vaerenbergh J."/>
            <person name="Jacques M.-A."/>
        </authorList>
    </citation>
    <scope>NUCLEOTIDE SEQUENCE [LARGE SCALE GENOMIC DNA]</scope>
    <source>
        <strain evidence="3 4">LMG8786T</strain>
    </source>
</reference>
<dbReference type="Proteomes" id="UP001652264">
    <property type="component" value="Unassembled WGS sequence"/>
</dbReference>
<name>A0ABT2HI53_9MICO</name>
<accession>A0ABT2HI53</accession>
<dbReference type="RefSeq" id="WP_141862431.1">
    <property type="nucleotide sequence ID" value="NZ_BMNV01000001.1"/>
</dbReference>
<gene>
    <name evidence="3" type="ORF">NYQ28_10325</name>
</gene>
<keyword evidence="4" id="KW-1185">Reference proteome</keyword>
<evidence type="ECO:0008006" key="5">
    <source>
        <dbReference type="Google" id="ProtNLM"/>
    </source>
</evidence>
<protein>
    <recommendedName>
        <fullName evidence="5">Lipoprotein</fullName>
    </recommendedName>
</protein>
<feature type="region of interest" description="Disordered" evidence="1">
    <location>
        <begin position="33"/>
        <end position="69"/>
    </location>
</feature>
<proteinExistence type="predicted"/>
<comment type="caution">
    <text evidence="3">The sequence shown here is derived from an EMBL/GenBank/DDBJ whole genome shotgun (WGS) entry which is preliminary data.</text>
</comment>
<organism evidence="3 4">
    <name type="scientific">Curtobacterium citreum</name>
    <dbReference type="NCBI Taxonomy" id="2036"/>
    <lineage>
        <taxon>Bacteria</taxon>
        <taxon>Bacillati</taxon>
        <taxon>Actinomycetota</taxon>
        <taxon>Actinomycetes</taxon>
        <taxon>Micrococcales</taxon>
        <taxon>Microbacteriaceae</taxon>
        <taxon>Curtobacterium</taxon>
    </lineage>
</organism>
<dbReference type="GeneID" id="95324927"/>
<evidence type="ECO:0000256" key="2">
    <source>
        <dbReference type="SAM" id="SignalP"/>
    </source>
</evidence>
<feature type="chain" id="PRO_5046821106" description="Lipoprotein" evidence="2">
    <location>
        <begin position="27"/>
        <end position="178"/>
    </location>
</feature>
<feature type="compositionally biased region" description="Low complexity" evidence="1">
    <location>
        <begin position="33"/>
        <end position="59"/>
    </location>
</feature>
<feature type="signal peptide" evidence="2">
    <location>
        <begin position="1"/>
        <end position="26"/>
    </location>
</feature>
<evidence type="ECO:0000313" key="3">
    <source>
        <dbReference type="EMBL" id="MCS6522958.1"/>
    </source>
</evidence>
<evidence type="ECO:0000313" key="4">
    <source>
        <dbReference type="Proteomes" id="UP001652264"/>
    </source>
</evidence>
<dbReference type="EMBL" id="JANVAD010000004">
    <property type="protein sequence ID" value="MCS6522958.1"/>
    <property type="molecule type" value="Genomic_DNA"/>
</dbReference>
<keyword evidence="2" id="KW-0732">Signal</keyword>